<keyword evidence="3" id="KW-1185">Reference proteome</keyword>
<proteinExistence type="predicted"/>
<name>A0A939IHY5_CLOAM</name>
<dbReference type="CDD" id="cd00118">
    <property type="entry name" value="LysM"/>
    <property type="match status" value="1"/>
</dbReference>
<accession>A0A939IHY5</accession>
<dbReference type="InterPro" id="IPR036779">
    <property type="entry name" value="LysM_dom_sf"/>
</dbReference>
<comment type="caution">
    <text evidence="2">The sequence shown here is derived from an EMBL/GenBank/DDBJ whole genome shotgun (WGS) entry which is preliminary data.</text>
</comment>
<protein>
    <submittedName>
        <fullName evidence="2">LysM peptidoglycan-binding domain-containing protein</fullName>
    </submittedName>
</protein>
<gene>
    <name evidence="2" type="ORF">JYB65_03980</name>
</gene>
<dbReference type="EMBL" id="JAFJZZ010000001">
    <property type="protein sequence ID" value="MBN7772511.1"/>
    <property type="molecule type" value="Genomic_DNA"/>
</dbReference>
<evidence type="ECO:0000259" key="1">
    <source>
        <dbReference type="PROSITE" id="PS51782"/>
    </source>
</evidence>
<dbReference type="Pfam" id="PF01476">
    <property type="entry name" value="LysM"/>
    <property type="match status" value="1"/>
</dbReference>
<evidence type="ECO:0000313" key="3">
    <source>
        <dbReference type="Proteomes" id="UP000664545"/>
    </source>
</evidence>
<dbReference type="SMART" id="SM00257">
    <property type="entry name" value="LysM"/>
    <property type="match status" value="1"/>
</dbReference>
<evidence type="ECO:0000313" key="2">
    <source>
        <dbReference type="EMBL" id="MBN7772511.1"/>
    </source>
</evidence>
<dbReference type="InterPro" id="IPR018392">
    <property type="entry name" value="LysM"/>
</dbReference>
<dbReference type="Proteomes" id="UP000664545">
    <property type="component" value="Unassembled WGS sequence"/>
</dbReference>
<sequence>MRSAKKSYRIKSKLRFTTSITITILLFVFMVNNVLGINDASSLTKNQMIQIQIESGDTLWNLAAEYGPAHTDPRKTVYEICSLNGISADSIYPGQIISIPYYSE</sequence>
<dbReference type="Gene3D" id="3.10.350.10">
    <property type="entry name" value="LysM domain"/>
    <property type="match status" value="1"/>
</dbReference>
<feature type="domain" description="LysM" evidence="1">
    <location>
        <begin position="49"/>
        <end position="99"/>
    </location>
</feature>
<dbReference type="SUPFAM" id="SSF54106">
    <property type="entry name" value="LysM domain"/>
    <property type="match status" value="1"/>
</dbReference>
<dbReference type="RefSeq" id="WP_206581311.1">
    <property type="nucleotide sequence ID" value="NZ_JAFJZZ010000001.1"/>
</dbReference>
<organism evidence="2 3">
    <name type="scientific">Clostridium aminobutyricum</name>
    <dbReference type="NCBI Taxonomy" id="33953"/>
    <lineage>
        <taxon>Bacteria</taxon>
        <taxon>Bacillati</taxon>
        <taxon>Bacillota</taxon>
        <taxon>Clostridia</taxon>
        <taxon>Eubacteriales</taxon>
        <taxon>Clostridiaceae</taxon>
        <taxon>Clostridium</taxon>
    </lineage>
</organism>
<dbReference type="PROSITE" id="PS51782">
    <property type="entry name" value="LYSM"/>
    <property type="match status" value="1"/>
</dbReference>
<dbReference type="AlphaFoldDB" id="A0A939IHY5"/>
<reference evidence="2" key="1">
    <citation type="submission" date="2021-02" db="EMBL/GenBank/DDBJ databases">
        <title>Abyssanaerobacter marinus gen.nov., sp., nov, anaerobic bacterium isolated from the Onnuri vent field of Indian Ocean and suggestion of Mogibacteriaceae fam. nov., and proposal of reclassification of ambiguous this family's genus member.</title>
        <authorList>
            <person name="Kim Y.J."/>
            <person name="Yang J.-A."/>
        </authorList>
    </citation>
    <scope>NUCLEOTIDE SEQUENCE</scope>
    <source>
        <strain evidence="2">DSM 2634</strain>
    </source>
</reference>